<name>A0A644W1Z4_9ZZZZ</name>
<feature type="transmembrane region" description="Helical" evidence="1">
    <location>
        <begin position="12"/>
        <end position="34"/>
    </location>
</feature>
<dbReference type="AlphaFoldDB" id="A0A644W1Z4"/>
<sequence length="212" mass="24555">MLKHIKFSRYYFDLIGYINIVFTILIVPIAYVLPKTISWENGLLENLQVIILLVGELLSLGFYKKSCQNKIHHMWLWVSGVFFLLVGRELSWGRVFFQTKITEAGPEFIPMSQVPHHMLINVCIGFFIVMLVAGLINTVPWRIIFTKIPIPKLYLCLVVIGAVFSTIGDHGWIFLGYKGENVEELGELLVYFLMDMLGLYYYHYLNEEALPE</sequence>
<evidence type="ECO:0000313" key="2">
    <source>
        <dbReference type="EMBL" id="MPL97749.1"/>
    </source>
</evidence>
<feature type="transmembrane region" description="Helical" evidence="1">
    <location>
        <begin position="117"/>
        <end position="141"/>
    </location>
</feature>
<accession>A0A644W1Z4</accession>
<feature type="transmembrane region" description="Helical" evidence="1">
    <location>
        <begin position="188"/>
        <end position="205"/>
    </location>
</feature>
<organism evidence="2">
    <name type="scientific">bioreactor metagenome</name>
    <dbReference type="NCBI Taxonomy" id="1076179"/>
    <lineage>
        <taxon>unclassified sequences</taxon>
        <taxon>metagenomes</taxon>
        <taxon>ecological metagenomes</taxon>
    </lineage>
</organism>
<feature type="transmembrane region" description="Helical" evidence="1">
    <location>
        <begin position="75"/>
        <end position="97"/>
    </location>
</feature>
<evidence type="ECO:0000256" key="1">
    <source>
        <dbReference type="SAM" id="Phobius"/>
    </source>
</evidence>
<protein>
    <recommendedName>
        <fullName evidence="3">Membrane-associated sensor domain-containing protein</fullName>
    </recommendedName>
</protein>
<reference evidence="2" key="1">
    <citation type="submission" date="2019-08" db="EMBL/GenBank/DDBJ databases">
        <authorList>
            <person name="Kucharzyk K."/>
            <person name="Murdoch R.W."/>
            <person name="Higgins S."/>
            <person name="Loffler F."/>
        </authorList>
    </citation>
    <scope>NUCLEOTIDE SEQUENCE</scope>
</reference>
<dbReference type="EMBL" id="VSSQ01000572">
    <property type="protein sequence ID" value="MPL97749.1"/>
    <property type="molecule type" value="Genomic_DNA"/>
</dbReference>
<gene>
    <name evidence="2" type="ORF">SDC9_43944</name>
</gene>
<comment type="caution">
    <text evidence="2">The sequence shown here is derived from an EMBL/GenBank/DDBJ whole genome shotgun (WGS) entry which is preliminary data.</text>
</comment>
<evidence type="ECO:0008006" key="3">
    <source>
        <dbReference type="Google" id="ProtNLM"/>
    </source>
</evidence>
<keyword evidence="1" id="KW-1133">Transmembrane helix</keyword>
<keyword evidence="1" id="KW-0812">Transmembrane</keyword>
<keyword evidence="1" id="KW-0472">Membrane</keyword>
<feature type="transmembrane region" description="Helical" evidence="1">
    <location>
        <begin position="153"/>
        <end position="176"/>
    </location>
</feature>
<feature type="transmembrane region" description="Helical" evidence="1">
    <location>
        <begin position="46"/>
        <end position="63"/>
    </location>
</feature>
<proteinExistence type="predicted"/>